<dbReference type="Proteomes" id="UP000815846">
    <property type="component" value="Unassembled WGS sequence"/>
</dbReference>
<protein>
    <recommendedName>
        <fullName evidence="1">TonB C-terminal domain-containing protein</fullName>
    </recommendedName>
</protein>
<dbReference type="SUPFAM" id="SSF74653">
    <property type="entry name" value="TolA/TonB C-terminal domain"/>
    <property type="match status" value="1"/>
</dbReference>
<dbReference type="InterPro" id="IPR037682">
    <property type="entry name" value="TonB_C"/>
</dbReference>
<comment type="caution">
    <text evidence="2">The sequence shown here is derived from an EMBL/GenBank/DDBJ whole genome shotgun (WGS) entry which is preliminary data.</text>
</comment>
<dbReference type="EMBL" id="PJAI02000015">
    <property type="protein sequence ID" value="TYK64986.1"/>
    <property type="molecule type" value="Genomic_DNA"/>
</dbReference>
<sequence length="208" mass="23118">MTHKMNPQLTASLVSLIILSAALLILWIGSNTSITIEPKVLVREVSVMPATPPPPPPSPTQRAVETPLNVQVQGAGPAIQMSLADPKIQMNKPDSLNIPMTEPQFQSLEVDWQAFELNDLDGLPSLLTPLKIKFPKSLERRGIERVLIKLDVVIDEQGKLTLVSIITNPHPELKPGIMRLLRNTRFSPPKKDNKPVRARFIWPIEITS</sequence>
<dbReference type="Gene3D" id="3.30.1150.10">
    <property type="match status" value="1"/>
</dbReference>
<evidence type="ECO:0000313" key="2">
    <source>
        <dbReference type="EMBL" id="TYK64986.1"/>
    </source>
</evidence>
<feature type="domain" description="TonB C-terminal" evidence="1">
    <location>
        <begin position="133"/>
        <end position="204"/>
    </location>
</feature>
<gene>
    <name evidence="2" type="ORF">CWS31_012730</name>
</gene>
<reference evidence="2 3" key="1">
    <citation type="submission" date="2019-08" db="EMBL/GenBank/DDBJ databases">
        <title>Microbe sample from Colwellia echini.</title>
        <authorList>
            <person name="Christiansen L."/>
            <person name="Pathiraja D."/>
            <person name="Schultz-Johansen M."/>
            <person name="Choi I.-G."/>
            <person name="Stougaard P."/>
        </authorList>
    </citation>
    <scope>NUCLEOTIDE SEQUENCE [LARGE SCALE GENOMIC DNA]</scope>
    <source>
        <strain evidence="2 3">A3</strain>
    </source>
</reference>
<evidence type="ECO:0000313" key="3">
    <source>
        <dbReference type="Proteomes" id="UP000815846"/>
    </source>
</evidence>
<keyword evidence="3" id="KW-1185">Reference proteome</keyword>
<accession>A0ABY3MUV2</accession>
<dbReference type="Pfam" id="PF03544">
    <property type="entry name" value="TonB_C"/>
    <property type="match status" value="1"/>
</dbReference>
<organism evidence="2 3">
    <name type="scientific">Colwellia echini</name>
    <dbReference type="NCBI Taxonomy" id="1982103"/>
    <lineage>
        <taxon>Bacteria</taxon>
        <taxon>Pseudomonadati</taxon>
        <taxon>Pseudomonadota</taxon>
        <taxon>Gammaproteobacteria</taxon>
        <taxon>Alteromonadales</taxon>
        <taxon>Colwelliaceae</taxon>
        <taxon>Colwellia</taxon>
    </lineage>
</organism>
<evidence type="ECO:0000259" key="1">
    <source>
        <dbReference type="Pfam" id="PF03544"/>
    </source>
</evidence>
<name>A0ABY3MUV2_9GAMM</name>
<dbReference type="RefSeq" id="WP_101342633.1">
    <property type="nucleotide sequence ID" value="NZ_PJAI02000015.1"/>
</dbReference>
<proteinExistence type="predicted"/>